<protein>
    <submittedName>
        <fullName evidence="2">GNAT family N-acetyltransferase</fullName>
    </submittedName>
</protein>
<organism evidence="2 3">
    <name type="scientific">Rhodanobacter glycinis</name>
    <dbReference type="NCBI Taxonomy" id="582702"/>
    <lineage>
        <taxon>Bacteria</taxon>
        <taxon>Pseudomonadati</taxon>
        <taxon>Pseudomonadota</taxon>
        <taxon>Gammaproteobacteria</taxon>
        <taxon>Lysobacterales</taxon>
        <taxon>Rhodanobacteraceae</taxon>
        <taxon>Rhodanobacter</taxon>
    </lineage>
</organism>
<dbReference type="SUPFAM" id="SSF55729">
    <property type="entry name" value="Acyl-CoA N-acyltransferases (Nat)"/>
    <property type="match status" value="1"/>
</dbReference>
<dbReference type="AlphaFoldDB" id="A0A502FBU5"/>
<evidence type="ECO:0000259" key="1">
    <source>
        <dbReference type="Pfam" id="PF13480"/>
    </source>
</evidence>
<dbReference type="InterPro" id="IPR016181">
    <property type="entry name" value="Acyl_CoA_acyltransferase"/>
</dbReference>
<dbReference type="InterPro" id="IPR038740">
    <property type="entry name" value="BioF2-like_GNAT_dom"/>
</dbReference>
<dbReference type="Pfam" id="PF13480">
    <property type="entry name" value="Acetyltransf_6"/>
    <property type="match status" value="1"/>
</dbReference>
<keyword evidence="3" id="KW-1185">Reference proteome</keyword>
<dbReference type="OrthoDB" id="9808687at2"/>
<dbReference type="EMBL" id="RCZO01000001">
    <property type="protein sequence ID" value="TPG11387.1"/>
    <property type="molecule type" value="Genomic_DNA"/>
</dbReference>
<reference evidence="2 3" key="1">
    <citation type="journal article" date="2019" name="Environ. Microbiol.">
        <title>Species interactions and distinct microbial communities in high Arctic permafrost affected cryosols are associated with the CH4 and CO2 gas fluxes.</title>
        <authorList>
            <person name="Altshuler I."/>
            <person name="Hamel J."/>
            <person name="Turney S."/>
            <person name="Magnuson E."/>
            <person name="Levesque R."/>
            <person name="Greer C."/>
            <person name="Whyte L.G."/>
        </authorList>
    </citation>
    <scope>NUCLEOTIDE SEQUENCE [LARGE SCALE GENOMIC DNA]</scope>
    <source>
        <strain evidence="2 3">S13Y</strain>
    </source>
</reference>
<evidence type="ECO:0000313" key="2">
    <source>
        <dbReference type="EMBL" id="TPG11387.1"/>
    </source>
</evidence>
<dbReference type="Gene3D" id="3.40.630.30">
    <property type="match status" value="1"/>
</dbReference>
<accession>A0A502FBU5</accession>
<gene>
    <name evidence="2" type="ORF">EAH88_02320</name>
</gene>
<proteinExistence type="predicted"/>
<keyword evidence="2" id="KW-0808">Transferase</keyword>
<dbReference type="GO" id="GO:0016740">
    <property type="term" value="F:transferase activity"/>
    <property type="evidence" value="ECO:0007669"/>
    <property type="project" value="UniProtKB-KW"/>
</dbReference>
<dbReference type="Proteomes" id="UP000319486">
    <property type="component" value="Unassembled WGS sequence"/>
</dbReference>
<dbReference type="RefSeq" id="WP_140649610.1">
    <property type="nucleotide sequence ID" value="NZ_RCZB01000004.1"/>
</dbReference>
<feature type="domain" description="BioF2-like acetyltransferase" evidence="1">
    <location>
        <begin position="158"/>
        <end position="279"/>
    </location>
</feature>
<comment type="caution">
    <text evidence="2">The sequence shown here is derived from an EMBL/GenBank/DDBJ whole genome shotgun (WGS) entry which is preliminary data.</text>
</comment>
<name>A0A502FBU5_9GAMM</name>
<evidence type="ECO:0000313" key="3">
    <source>
        <dbReference type="Proteomes" id="UP000319486"/>
    </source>
</evidence>
<sequence length="310" mass="35000">MFTVRPYAQADSSAWDALVERSRNGNLLHRRGYMDYHADRFVDRSLMIERHGEVAAVFPANIHDRTATSHGGLTYAGLITSDALRAESTLAVFGQIGDHYRALGVERLIYKAVPHVFHAYPAEEDLYALHRLGAQLKRRDLSSVIPLQEAFHFTPGRRHAIDKAKKAGIRVQADAGLEDFHALLSDVLRRHNAVPTHSLAELRLLQARFPRHIVLHEARIGDLLLAGVLIYDFGRIVHTQYMAVSEQGRRLDALSFLLAELIEHTYAARLHFSFGISTEQEGRVLNGGLIAQKEYFGARAVVHDVYEWRL</sequence>